<gene>
    <name evidence="1" type="ORF">GCM10023092_11910</name>
</gene>
<dbReference type="EMBL" id="BAABEZ010000014">
    <property type="protein sequence ID" value="GAA4452585.1"/>
    <property type="molecule type" value="Genomic_DNA"/>
</dbReference>
<organism evidence="1 2">
    <name type="scientific">Rurimicrobium arvi</name>
    <dbReference type="NCBI Taxonomy" id="2049916"/>
    <lineage>
        <taxon>Bacteria</taxon>
        <taxon>Pseudomonadati</taxon>
        <taxon>Bacteroidota</taxon>
        <taxon>Chitinophagia</taxon>
        <taxon>Chitinophagales</taxon>
        <taxon>Chitinophagaceae</taxon>
        <taxon>Rurimicrobium</taxon>
    </lineage>
</organism>
<keyword evidence="2" id="KW-1185">Reference proteome</keyword>
<comment type="caution">
    <text evidence="1">The sequence shown here is derived from an EMBL/GenBank/DDBJ whole genome shotgun (WGS) entry which is preliminary data.</text>
</comment>
<dbReference type="InterPro" id="IPR025345">
    <property type="entry name" value="DUF4249"/>
</dbReference>
<reference evidence="2" key="1">
    <citation type="journal article" date="2019" name="Int. J. Syst. Evol. Microbiol.">
        <title>The Global Catalogue of Microorganisms (GCM) 10K type strain sequencing project: providing services to taxonomists for standard genome sequencing and annotation.</title>
        <authorList>
            <consortium name="The Broad Institute Genomics Platform"/>
            <consortium name="The Broad Institute Genome Sequencing Center for Infectious Disease"/>
            <person name="Wu L."/>
            <person name="Ma J."/>
        </authorList>
    </citation>
    <scope>NUCLEOTIDE SEQUENCE [LARGE SCALE GENOMIC DNA]</scope>
    <source>
        <strain evidence="2">JCM 31921</strain>
    </source>
</reference>
<evidence type="ECO:0000313" key="2">
    <source>
        <dbReference type="Proteomes" id="UP001501410"/>
    </source>
</evidence>
<dbReference type="Pfam" id="PF14054">
    <property type="entry name" value="DUF4249"/>
    <property type="match status" value="1"/>
</dbReference>
<evidence type="ECO:0000313" key="1">
    <source>
        <dbReference type="EMBL" id="GAA4452585.1"/>
    </source>
</evidence>
<evidence type="ECO:0008006" key="3">
    <source>
        <dbReference type="Google" id="ProtNLM"/>
    </source>
</evidence>
<dbReference type="Proteomes" id="UP001501410">
    <property type="component" value="Unassembled WGS sequence"/>
</dbReference>
<protein>
    <recommendedName>
        <fullName evidence="3">DUF4249 domain-containing protein</fullName>
    </recommendedName>
</protein>
<name>A0ABP8MM51_9BACT</name>
<proteinExistence type="predicted"/>
<accession>A0ABP8MM51</accession>
<sequence length="249" mass="27249">MLASCEKVINVDLKNSDKRVVIQGFITDESGTVNHTIMISRSVAFSASNEPDFVQGAFVVVTDLTEGKSDTTLEVSPGNYQTQRTPGVPGHTYQLVAKVGDETFTSTSTMPDPVPFDSLYVDSFSAFGGVLHQFTPVFQDPAGQPNYYAFQLQINDTLLNTIDAWDDQYSDGKINSRPLNVNDEDLFSGKDTVTVTMYCTEKAIYNFFYTLVNATGNGQTPANPLSTISGNALGYFGAVTMRRRVLIMP</sequence>